<comment type="cofactor">
    <cofactor evidence="1">
        <name>Mg(2+)</name>
        <dbReference type="ChEBI" id="CHEBI:18420"/>
    </cofactor>
</comment>
<dbReference type="EC" id="2.5.1.-" evidence="6"/>
<evidence type="ECO:0000256" key="4">
    <source>
        <dbReference type="ARBA" id="ARBA00022842"/>
    </source>
</evidence>
<keyword evidence="5" id="KW-0414">Isoprene biosynthesis</keyword>
<sequence length="103" mass="11171">MGCISAGANENQMACASKFAYSLGIAFQIQDDILDIIGDEKELGKPIGSDAQNDKTTYATLLGIDKAKADVEKLTQSAISQLDAFEKTEFLKELALKLVNRKK</sequence>
<dbReference type="PANTHER" id="PTHR43281">
    <property type="entry name" value="FARNESYL DIPHOSPHATE SYNTHASE"/>
    <property type="match status" value="1"/>
</dbReference>
<gene>
    <name evidence="6" type="ORF">LEA_00928</name>
</gene>
<dbReference type="InterPro" id="IPR008949">
    <property type="entry name" value="Isoprenoid_synthase_dom_sf"/>
</dbReference>
<dbReference type="Gene3D" id="1.10.600.10">
    <property type="entry name" value="Farnesyl Diphosphate Synthase"/>
    <property type="match status" value="1"/>
</dbReference>
<dbReference type="SUPFAM" id="SSF48576">
    <property type="entry name" value="Terpenoid synthases"/>
    <property type="match status" value="1"/>
</dbReference>
<dbReference type="InterPro" id="IPR033749">
    <property type="entry name" value="Polyprenyl_synt_CS"/>
</dbReference>
<accession>K1UKU6</accession>
<organism evidence="6">
    <name type="scientific">human gut metagenome</name>
    <dbReference type="NCBI Taxonomy" id="408170"/>
    <lineage>
        <taxon>unclassified sequences</taxon>
        <taxon>metagenomes</taxon>
        <taxon>organismal metagenomes</taxon>
    </lineage>
</organism>
<dbReference type="GO" id="GO:0008299">
    <property type="term" value="P:isoprenoid biosynthetic process"/>
    <property type="evidence" value="ECO:0007669"/>
    <property type="project" value="UniProtKB-KW"/>
</dbReference>
<comment type="caution">
    <text evidence="6">The sequence shown here is derived from an EMBL/GenBank/DDBJ whole genome shotgun (WGS) entry which is preliminary data.</text>
</comment>
<evidence type="ECO:0000313" key="6">
    <source>
        <dbReference type="EMBL" id="EKC80874.1"/>
    </source>
</evidence>
<keyword evidence="2 6" id="KW-0808">Transferase</keyword>
<dbReference type="Pfam" id="PF00348">
    <property type="entry name" value="polyprenyl_synt"/>
    <property type="match status" value="1"/>
</dbReference>
<dbReference type="PANTHER" id="PTHR43281:SF1">
    <property type="entry name" value="FARNESYL DIPHOSPHATE SYNTHASE"/>
    <property type="match status" value="1"/>
</dbReference>
<evidence type="ECO:0000256" key="3">
    <source>
        <dbReference type="ARBA" id="ARBA00022723"/>
    </source>
</evidence>
<keyword evidence="4" id="KW-0460">Magnesium</keyword>
<dbReference type="PROSITE" id="PS00444">
    <property type="entry name" value="POLYPRENYL_SYNTHASE_2"/>
    <property type="match status" value="1"/>
</dbReference>
<evidence type="ECO:0000256" key="1">
    <source>
        <dbReference type="ARBA" id="ARBA00001946"/>
    </source>
</evidence>
<evidence type="ECO:0000256" key="2">
    <source>
        <dbReference type="ARBA" id="ARBA00022679"/>
    </source>
</evidence>
<dbReference type="AlphaFoldDB" id="K1UKU6"/>
<dbReference type="InterPro" id="IPR000092">
    <property type="entry name" value="Polyprenyl_synt"/>
</dbReference>
<proteinExistence type="predicted"/>
<dbReference type="GO" id="GO:0046872">
    <property type="term" value="F:metal ion binding"/>
    <property type="evidence" value="ECO:0007669"/>
    <property type="project" value="UniProtKB-KW"/>
</dbReference>
<evidence type="ECO:0000256" key="5">
    <source>
        <dbReference type="ARBA" id="ARBA00023229"/>
    </source>
</evidence>
<name>K1UKU6_9ZZZZ</name>
<dbReference type="GO" id="GO:0004659">
    <property type="term" value="F:prenyltransferase activity"/>
    <property type="evidence" value="ECO:0007669"/>
    <property type="project" value="InterPro"/>
</dbReference>
<dbReference type="EMBL" id="AJWY01000654">
    <property type="protein sequence ID" value="EKC80874.1"/>
    <property type="molecule type" value="Genomic_DNA"/>
</dbReference>
<protein>
    <submittedName>
        <fullName evidence="6">Polyprenyl synthetase</fullName>
        <ecNumber evidence="6">2.5.1.-</ecNumber>
    </submittedName>
</protein>
<reference evidence="6" key="1">
    <citation type="journal article" date="2013" name="Environ. Microbiol.">
        <title>Microbiota from the distal guts of lean and obese adolescents exhibit partial functional redundancy besides clear differences in community structure.</title>
        <authorList>
            <person name="Ferrer M."/>
            <person name="Ruiz A."/>
            <person name="Lanza F."/>
            <person name="Haange S.B."/>
            <person name="Oberbach A."/>
            <person name="Till H."/>
            <person name="Bargiela R."/>
            <person name="Campoy C."/>
            <person name="Segura M.T."/>
            <person name="Richter M."/>
            <person name="von Bergen M."/>
            <person name="Seifert J."/>
            <person name="Suarez A."/>
        </authorList>
    </citation>
    <scope>NUCLEOTIDE SEQUENCE</scope>
</reference>
<keyword evidence="3" id="KW-0479">Metal-binding</keyword>